<dbReference type="Proteomes" id="UP000186455">
    <property type="component" value="Unassembled WGS sequence"/>
</dbReference>
<dbReference type="AlphaFoldDB" id="A0A1Q4VEI9"/>
<sequence>MSEAYSPIPELNLLKEFEGRIGRVYYSDGFELREYGADSGLDTWSEHPDFLSRFIPFARANGSGSDYALWRCDDRTDLATLPVVLVGDEGHLYVIARDLMELFQLLLIDSEPMYDFGFLDAEDVEEHSEGHHEFRVWLKQTFGLEPPEDPHALWTGREESDDRFRAWASRFIELDDR</sequence>
<keyword evidence="2" id="KW-1185">Reference proteome</keyword>
<proteinExistence type="predicted"/>
<name>A0A1Q4VEI9_9ACTN</name>
<organism evidence="1 2">
    <name type="scientific">Streptomyces uncialis</name>
    <dbReference type="NCBI Taxonomy" id="1048205"/>
    <lineage>
        <taxon>Bacteria</taxon>
        <taxon>Bacillati</taxon>
        <taxon>Actinomycetota</taxon>
        <taxon>Actinomycetes</taxon>
        <taxon>Kitasatosporales</taxon>
        <taxon>Streptomycetaceae</taxon>
        <taxon>Streptomyces</taxon>
    </lineage>
</organism>
<dbReference type="EMBL" id="LFBV01000001">
    <property type="protein sequence ID" value="OKH96190.1"/>
    <property type="molecule type" value="Genomic_DNA"/>
</dbReference>
<evidence type="ECO:0000313" key="1">
    <source>
        <dbReference type="EMBL" id="OKH96190.1"/>
    </source>
</evidence>
<dbReference type="RefSeq" id="WP_073784319.1">
    <property type="nucleotide sequence ID" value="NZ_LFBV01000001.1"/>
</dbReference>
<gene>
    <name evidence="1" type="ORF">AB852_05975</name>
</gene>
<evidence type="ECO:0000313" key="2">
    <source>
        <dbReference type="Proteomes" id="UP000186455"/>
    </source>
</evidence>
<reference evidence="1 2" key="1">
    <citation type="submission" date="2015-06" db="EMBL/GenBank/DDBJ databases">
        <title>Cloning and characterization of the uncialamcin biosynthetic gene cluster.</title>
        <authorList>
            <person name="Yan X."/>
            <person name="Huang T."/>
            <person name="Ge H."/>
            <person name="Shen B."/>
        </authorList>
    </citation>
    <scope>NUCLEOTIDE SEQUENCE [LARGE SCALE GENOMIC DNA]</scope>
    <source>
        <strain evidence="1 2">DCA2648</strain>
    </source>
</reference>
<comment type="caution">
    <text evidence="1">The sequence shown here is derived from an EMBL/GenBank/DDBJ whole genome shotgun (WGS) entry which is preliminary data.</text>
</comment>
<evidence type="ECO:0008006" key="3">
    <source>
        <dbReference type="Google" id="ProtNLM"/>
    </source>
</evidence>
<accession>A0A1Q4VEI9</accession>
<protein>
    <recommendedName>
        <fullName evidence="3">SMI1/KNR4 family protein</fullName>
    </recommendedName>
</protein>